<keyword evidence="3" id="KW-0964">Secreted</keyword>
<reference evidence="6" key="1">
    <citation type="submission" date="2020-06" db="EMBL/GenBank/DDBJ databases">
        <authorList>
            <person name="Li T."/>
            <person name="Hu X."/>
            <person name="Zhang T."/>
            <person name="Song X."/>
            <person name="Zhang H."/>
            <person name="Dai N."/>
            <person name="Sheng W."/>
            <person name="Hou X."/>
            <person name="Wei L."/>
        </authorList>
    </citation>
    <scope>NUCLEOTIDE SEQUENCE</scope>
    <source>
        <strain evidence="6">3651</strain>
        <tissue evidence="6">Leaf</tissue>
    </source>
</reference>
<keyword evidence="4 5" id="KW-0732">Signal</keyword>
<dbReference type="SUPFAM" id="SSF50685">
    <property type="entry name" value="Barwin-like endoglucanases"/>
    <property type="match status" value="1"/>
</dbReference>
<dbReference type="PANTHER" id="PTHR33191">
    <property type="entry name" value="RIPENING-RELATED PROTEIN 2-RELATED"/>
    <property type="match status" value="1"/>
</dbReference>
<dbReference type="CDD" id="cd22270">
    <property type="entry name" value="DPBB_kiwellin-like"/>
    <property type="match status" value="1"/>
</dbReference>
<dbReference type="InterPro" id="IPR039271">
    <property type="entry name" value="Kiwellin-like"/>
</dbReference>
<comment type="subcellular location">
    <subcellularLocation>
        <location evidence="1">Secreted</location>
    </subcellularLocation>
</comment>
<dbReference type="PANTHER" id="PTHR33191:SF58">
    <property type="entry name" value="RIPENING-RELATED PROTEIN 1"/>
    <property type="match status" value="1"/>
</dbReference>
<name>A0AAE1XV48_9LAMI</name>
<evidence type="ECO:0000256" key="2">
    <source>
        <dbReference type="ARBA" id="ARBA00005592"/>
    </source>
</evidence>
<sequence>MRNLSLGAFLLVFLLFSPNSSEARHHVCKPSGKVKGKKPSPDHCNEDDSICCIKGRYYTTYKCSPPVSGSTKAILNLNGFEKGGDGYKPSKCDNKYHSDDTPVVALSTGWYNGGWRCLNNITISANGRNVEAMVVDECDSSMGCDADHDYLPPCDNNIVSASKAVWKALGVPLEDWGELDITWSDA</sequence>
<keyword evidence="7" id="KW-1185">Reference proteome</keyword>
<comment type="similarity">
    <text evidence="2">Belongs to the kiwellin family.</text>
</comment>
<proteinExistence type="inferred from homology"/>
<feature type="chain" id="PRO_5041903971" evidence="5">
    <location>
        <begin position="24"/>
        <end position="186"/>
    </location>
</feature>
<evidence type="ECO:0000256" key="4">
    <source>
        <dbReference type="ARBA" id="ARBA00022729"/>
    </source>
</evidence>
<comment type="caution">
    <text evidence="6">The sequence shown here is derived from an EMBL/GenBank/DDBJ whole genome shotgun (WGS) entry which is preliminary data.</text>
</comment>
<reference evidence="6" key="2">
    <citation type="journal article" date="2024" name="Plant">
        <title>Genomic evolution and insights into agronomic trait innovations of Sesamum species.</title>
        <authorList>
            <person name="Miao H."/>
            <person name="Wang L."/>
            <person name="Qu L."/>
            <person name="Liu H."/>
            <person name="Sun Y."/>
            <person name="Le M."/>
            <person name="Wang Q."/>
            <person name="Wei S."/>
            <person name="Zheng Y."/>
            <person name="Lin W."/>
            <person name="Duan Y."/>
            <person name="Cao H."/>
            <person name="Xiong S."/>
            <person name="Wang X."/>
            <person name="Wei L."/>
            <person name="Li C."/>
            <person name="Ma Q."/>
            <person name="Ju M."/>
            <person name="Zhao R."/>
            <person name="Li G."/>
            <person name="Mu C."/>
            <person name="Tian Q."/>
            <person name="Mei H."/>
            <person name="Zhang T."/>
            <person name="Gao T."/>
            <person name="Zhang H."/>
        </authorList>
    </citation>
    <scope>NUCLEOTIDE SEQUENCE</scope>
    <source>
        <strain evidence="6">3651</strain>
    </source>
</reference>
<evidence type="ECO:0000256" key="3">
    <source>
        <dbReference type="ARBA" id="ARBA00022525"/>
    </source>
</evidence>
<evidence type="ECO:0000256" key="5">
    <source>
        <dbReference type="SAM" id="SignalP"/>
    </source>
</evidence>
<evidence type="ECO:0000313" key="7">
    <source>
        <dbReference type="Proteomes" id="UP001293254"/>
    </source>
</evidence>
<accession>A0AAE1XV48</accession>
<gene>
    <name evidence="6" type="ORF">Salat_2277100</name>
</gene>
<dbReference type="GO" id="GO:0005576">
    <property type="term" value="C:extracellular region"/>
    <property type="evidence" value="ECO:0007669"/>
    <property type="project" value="UniProtKB-SubCell"/>
</dbReference>
<evidence type="ECO:0000256" key="1">
    <source>
        <dbReference type="ARBA" id="ARBA00004613"/>
    </source>
</evidence>
<dbReference type="InterPro" id="IPR036908">
    <property type="entry name" value="RlpA-like_sf"/>
</dbReference>
<dbReference type="Pfam" id="PF24300">
    <property type="entry name" value="KWL1"/>
    <property type="match status" value="1"/>
</dbReference>
<protein>
    <submittedName>
        <fullName evidence="6">Kiwellin-1</fullName>
    </submittedName>
</protein>
<dbReference type="AlphaFoldDB" id="A0AAE1XV48"/>
<dbReference type="Gene3D" id="2.40.40.10">
    <property type="entry name" value="RlpA-like domain"/>
    <property type="match status" value="1"/>
</dbReference>
<feature type="signal peptide" evidence="5">
    <location>
        <begin position="1"/>
        <end position="23"/>
    </location>
</feature>
<evidence type="ECO:0000313" key="6">
    <source>
        <dbReference type="EMBL" id="KAK4418643.1"/>
    </source>
</evidence>
<organism evidence="6 7">
    <name type="scientific">Sesamum alatum</name>
    <dbReference type="NCBI Taxonomy" id="300844"/>
    <lineage>
        <taxon>Eukaryota</taxon>
        <taxon>Viridiplantae</taxon>
        <taxon>Streptophyta</taxon>
        <taxon>Embryophyta</taxon>
        <taxon>Tracheophyta</taxon>
        <taxon>Spermatophyta</taxon>
        <taxon>Magnoliopsida</taxon>
        <taxon>eudicotyledons</taxon>
        <taxon>Gunneridae</taxon>
        <taxon>Pentapetalae</taxon>
        <taxon>asterids</taxon>
        <taxon>lamiids</taxon>
        <taxon>Lamiales</taxon>
        <taxon>Pedaliaceae</taxon>
        <taxon>Sesamum</taxon>
    </lineage>
</organism>
<dbReference type="Proteomes" id="UP001293254">
    <property type="component" value="Unassembled WGS sequence"/>
</dbReference>
<dbReference type="EMBL" id="JACGWO010000009">
    <property type="protein sequence ID" value="KAK4418643.1"/>
    <property type="molecule type" value="Genomic_DNA"/>
</dbReference>